<accession>A0A202BDE5</accession>
<dbReference type="GO" id="GO:0016887">
    <property type="term" value="F:ATP hydrolysis activity"/>
    <property type="evidence" value="ECO:0007669"/>
    <property type="project" value="UniProtKB-UniRule"/>
</dbReference>
<dbReference type="Gene3D" id="3.40.50.300">
    <property type="entry name" value="P-loop containing nucleotide triphosphate hydrolases"/>
    <property type="match status" value="1"/>
</dbReference>
<dbReference type="PANTHER" id="PTHR42961:SF2">
    <property type="entry name" value="IRON-SULFUR PROTEIN NUBPL"/>
    <property type="match status" value="1"/>
</dbReference>
<evidence type="ECO:0000256" key="8">
    <source>
        <dbReference type="ARBA" id="ARBA00024036"/>
    </source>
</evidence>
<dbReference type="Pfam" id="PF10609">
    <property type="entry name" value="ParA"/>
    <property type="match status" value="1"/>
</dbReference>
<proteinExistence type="inferred from homology"/>
<dbReference type="AlphaFoldDB" id="A0A202BDE5"/>
<evidence type="ECO:0000256" key="7">
    <source>
        <dbReference type="ARBA" id="ARBA00023014"/>
    </source>
</evidence>
<dbReference type="SUPFAM" id="SSF52540">
    <property type="entry name" value="P-loop containing nucleoside triphosphate hydrolases"/>
    <property type="match status" value="1"/>
</dbReference>
<dbReference type="GO" id="GO:0005829">
    <property type="term" value="C:cytosol"/>
    <property type="evidence" value="ECO:0007669"/>
    <property type="project" value="TreeGrafter"/>
</dbReference>
<evidence type="ECO:0000313" key="11">
    <source>
        <dbReference type="EMBL" id="OVE49566.1"/>
    </source>
</evidence>
<dbReference type="RefSeq" id="WP_080939890.1">
    <property type="nucleotide sequence ID" value="NZ_JAIUJK010000007.1"/>
</dbReference>
<comment type="caution">
    <text evidence="11">The sequence shown here is derived from an EMBL/GenBank/DDBJ whole genome shotgun (WGS) entry which is preliminary data.</text>
</comment>
<dbReference type="NCBIfam" id="NF008669">
    <property type="entry name" value="PRK11670.1"/>
    <property type="match status" value="1"/>
</dbReference>
<dbReference type="GO" id="GO:0005524">
    <property type="term" value="F:ATP binding"/>
    <property type="evidence" value="ECO:0007669"/>
    <property type="project" value="UniProtKB-UniRule"/>
</dbReference>
<feature type="domain" description="MIP18 family-like" evidence="10">
    <location>
        <begin position="27"/>
        <end position="93"/>
    </location>
</feature>
<evidence type="ECO:0000256" key="9">
    <source>
        <dbReference type="HAMAP-Rule" id="MF_02040"/>
    </source>
</evidence>
<keyword evidence="6 9" id="KW-0408">Iron</keyword>
<evidence type="ECO:0000256" key="3">
    <source>
        <dbReference type="ARBA" id="ARBA00022723"/>
    </source>
</evidence>
<dbReference type="Pfam" id="PF01883">
    <property type="entry name" value="FeS_assembly_P"/>
    <property type="match status" value="1"/>
</dbReference>
<evidence type="ECO:0000256" key="6">
    <source>
        <dbReference type="ARBA" id="ARBA00023004"/>
    </source>
</evidence>
<dbReference type="InterPro" id="IPR034904">
    <property type="entry name" value="FSCA_dom_sf"/>
</dbReference>
<organism evidence="11 12">
    <name type="scientific">Chromobacterium violaceum</name>
    <dbReference type="NCBI Taxonomy" id="536"/>
    <lineage>
        <taxon>Bacteria</taxon>
        <taxon>Pseudomonadati</taxon>
        <taxon>Pseudomonadota</taxon>
        <taxon>Betaproteobacteria</taxon>
        <taxon>Neisseriales</taxon>
        <taxon>Chromobacteriaceae</taxon>
        <taxon>Chromobacterium</taxon>
    </lineage>
</organism>
<protein>
    <recommendedName>
        <fullName evidence="9">Iron-sulfur cluster carrier protein</fullName>
    </recommendedName>
</protein>
<gene>
    <name evidence="11" type="ORF">CBW21_05815</name>
</gene>
<comment type="function">
    <text evidence="9">Binds and transfers iron-sulfur (Fe-S) clusters to target apoproteins. Can hydrolyze ATP.</text>
</comment>
<dbReference type="GO" id="GO:0051539">
    <property type="term" value="F:4 iron, 4 sulfur cluster binding"/>
    <property type="evidence" value="ECO:0007669"/>
    <property type="project" value="TreeGrafter"/>
</dbReference>
<keyword evidence="7 9" id="KW-0411">Iron-sulfur</keyword>
<evidence type="ECO:0000259" key="10">
    <source>
        <dbReference type="Pfam" id="PF01883"/>
    </source>
</evidence>
<dbReference type="GO" id="GO:0140663">
    <property type="term" value="F:ATP-dependent FeS chaperone activity"/>
    <property type="evidence" value="ECO:0007669"/>
    <property type="project" value="InterPro"/>
</dbReference>
<feature type="binding site" evidence="9">
    <location>
        <begin position="127"/>
        <end position="134"/>
    </location>
    <ligand>
        <name>ATP</name>
        <dbReference type="ChEBI" id="CHEBI:30616"/>
    </ligand>
</feature>
<dbReference type="InterPro" id="IPR002744">
    <property type="entry name" value="MIP18-like"/>
</dbReference>
<evidence type="ECO:0000256" key="2">
    <source>
        <dbReference type="ARBA" id="ARBA00008205"/>
    </source>
</evidence>
<comment type="similarity">
    <text evidence="1">In the N-terminal section; belongs to the MIP18 family.</text>
</comment>
<evidence type="ECO:0000256" key="1">
    <source>
        <dbReference type="ARBA" id="ARBA00007352"/>
    </source>
</evidence>
<dbReference type="GO" id="GO:0016226">
    <property type="term" value="P:iron-sulfur cluster assembly"/>
    <property type="evidence" value="ECO:0007669"/>
    <property type="project" value="InterPro"/>
</dbReference>
<dbReference type="PANTHER" id="PTHR42961">
    <property type="entry name" value="IRON-SULFUR PROTEIN NUBPL"/>
    <property type="match status" value="1"/>
</dbReference>
<dbReference type="FunFam" id="3.40.50.300:FF:000418">
    <property type="entry name" value="Iron-sulfur cluster carrier protein"/>
    <property type="match status" value="1"/>
</dbReference>
<keyword evidence="12" id="KW-1185">Reference proteome</keyword>
<keyword evidence="3 9" id="KW-0479">Metal-binding</keyword>
<dbReference type="InterPro" id="IPR044304">
    <property type="entry name" value="NUBPL-like"/>
</dbReference>
<comment type="similarity">
    <text evidence="8 9">Belongs to the Mrp/NBP35 ATP-binding proteins family.</text>
</comment>
<reference evidence="11 12" key="1">
    <citation type="submission" date="2017-05" db="EMBL/GenBank/DDBJ databases">
        <title>Chromobacterium violaceum GHPS1 isolated from Hydrocarbon polluted soil in French Guiana display an awesome secondary metabolite arsenal and a battery of drug and heavy-metal-resistance and detoxification of xenobiotics proteins.</title>
        <authorList>
            <person name="Belbahri L."/>
        </authorList>
    </citation>
    <scope>NUCLEOTIDE SEQUENCE [LARGE SCALE GENOMIC DNA]</scope>
    <source>
        <strain evidence="11 12">GHPS1</strain>
    </source>
</reference>
<dbReference type="PROSITE" id="PS01215">
    <property type="entry name" value="MRP"/>
    <property type="match status" value="1"/>
</dbReference>
<dbReference type="InterPro" id="IPR000808">
    <property type="entry name" value="Mrp-like_CS"/>
</dbReference>
<name>A0A202BDE5_CHRVL</name>
<comment type="similarity">
    <text evidence="2">In the C-terminal section; belongs to the Mrp/NBP35 ATP-binding proteins family.</text>
</comment>
<dbReference type="EMBL" id="NHOO01000004">
    <property type="protein sequence ID" value="OVE49566.1"/>
    <property type="molecule type" value="Genomic_DNA"/>
</dbReference>
<dbReference type="GO" id="GO:0046872">
    <property type="term" value="F:metal ion binding"/>
    <property type="evidence" value="ECO:0007669"/>
    <property type="project" value="UniProtKB-KW"/>
</dbReference>
<dbReference type="SUPFAM" id="SSF117916">
    <property type="entry name" value="Fe-S cluster assembly (FSCA) domain-like"/>
    <property type="match status" value="1"/>
</dbReference>
<keyword evidence="9" id="KW-0378">Hydrolase</keyword>
<dbReference type="CDD" id="cd02037">
    <property type="entry name" value="Mrp_NBP35"/>
    <property type="match status" value="1"/>
</dbReference>
<dbReference type="Proteomes" id="UP000196342">
    <property type="component" value="Unassembled WGS sequence"/>
</dbReference>
<evidence type="ECO:0000313" key="12">
    <source>
        <dbReference type="Proteomes" id="UP000196342"/>
    </source>
</evidence>
<evidence type="ECO:0000256" key="4">
    <source>
        <dbReference type="ARBA" id="ARBA00022741"/>
    </source>
</evidence>
<dbReference type="HAMAP" id="MF_02040">
    <property type="entry name" value="Mrp_NBP35"/>
    <property type="match status" value="1"/>
</dbReference>
<dbReference type="InterPro" id="IPR027417">
    <property type="entry name" value="P-loop_NTPase"/>
</dbReference>
<evidence type="ECO:0000256" key="5">
    <source>
        <dbReference type="ARBA" id="ARBA00022840"/>
    </source>
</evidence>
<sequence length="383" mass="40459">MLSKLTRLFGGQADRATQNETMAQLENQILETLKPLIDANTGKSYVAAKNVKNLKCGDAEISLDVVLAYPARSQFDAVRQQFEAALAPLAEGRALKIAVSAQIVSHSAQRGVPLLPGVKNVIAVASGKGGVGKSTTAANLALALADEGARVGLLDADIYGPSQPLMMGLQGQRPETADGKLTPLSNHGIQTMSIGYLVDADQAMVWRGPMVSQALQQLLNDTRWDDLDYLVIDMPPGTGDVQLTLSQKVPVTGALIVTTPQDIALLDARKGVTMFQKVGVPILGLVENMAIHVCSNCGHAEHIFGEGGAAKMAQDFGVELLGSLPLDLAIRLAVDEGKPSVAADPSGKPAELYRAIARRVAVKVGEKAQDFSGKFPKIVIQNN</sequence>
<dbReference type="InterPro" id="IPR019591">
    <property type="entry name" value="Mrp/NBP35_ATP-bd"/>
</dbReference>
<dbReference type="InterPro" id="IPR033756">
    <property type="entry name" value="YlxH/NBP35"/>
</dbReference>
<keyword evidence="4 9" id="KW-0547">Nucleotide-binding</keyword>
<keyword evidence="5 9" id="KW-0067">ATP-binding</keyword>
<comment type="subunit">
    <text evidence="9">Homodimer.</text>
</comment>